<accession>A0ABW1T0S7</accession>
<dbReference type="Gene3D" id="3.90.190.10">
    <property type="entry name" value="Protein tyrosine phosphatase superfamily"/>
    <property type="match status" value="1"/>
</dbReference>
<evidence type="ECO:0000313" key="1">
    <source>
        <dbReference type="EMBL" id="MFC6238139.1"/>
    </source>
</evidence>
<dbReference type="Proteomes" id="UP001596138">
    <property type="component" value="Unassembled WGS sequence"/>
</dbReference>
<name>A0ABW1T0S7_9ACTN</name>
<organism evidence="1 2">
    <name type="scientific">Longivirga aurantiaca</name>
    <dbReference type="NCBI Taxonomy" id="1837743"/>
    <lineage>
        <taxon>Bacteria</taxon>
        <taxon>Bacillati</taxon>
        <taxon>Actinomycetota</taxon>
        <taxon>Actinomycetes</taxon>
        <taxon>Sporichthyales</taxon>
        <taxon>Sporichthyaceae</taxon>
        <taxon>Longivirga</taxon>
    </lineage>
</organism>
<protein>
    <recommendedName>
        <fullName evidence="3">Tyrosine specific protein phosphatases domain-containing protein</fullName>
    </recommendedName>
</protein>
<sequence length="150" mass="15869">MSDFPLPDHIAYDHGAVTDPEGLVESLGARFWLFLCGDEFARMEGGMSYDDDVVAVVGSSANVISDPPRVLDLDLARQQVAALDELPRPVLITCRSGPRASAVAYLYAGLRAGAAADEVLARAEADGAPFVAVADYRAFVIDSLARLADG</sequence>
<evidence type="ECO:0000313" key="2">
    <source>
        <dbReference type="Proteomes" id="UP001596138"/>
    </source>
</evidence>
<keyword evidence="2" id="KW-1185">Reference proteome</keyword>
<gene>
    <name evidence="1" type="ORF">ACFQGU_09630</name>
</gene>
<reference evidence="2" key="1">
    <citation type="journal article" date="2019" name="Int. J. Syst. Evol. Microbiol.">
        <title>The Global Catalogue of Microorganisms (GCM) 10K type strain sequencing project: providing services to taxonomists for standard genome sequencing and annotation.</title>
        <authorList>
            <consortium name="The Broad Institute Genomics Platform"/>
            <consortium name="The Broad Institute Genome Sequencing Center for Infectious Disease"/>
            <person name="Wu L."/>
            <person name="Ma J."/>
        </authorList>
    </citation>
    <scope>NUCLEOTIDE SEQUENCE [LARGE SCALE GENOMIC DNA]</scope>
    <source>
        <strain evidence="2">CGMCC 4.7317</strain>
    </source>
</reference>
<evidence type="ECO:0008006" key="3">
    <source>
        <dbReference type="Google" id="ProtNLM"/>
    </source>
</evidence>
<dbReference type="RefSeq" id="WP_386766084.1">
    <property type="nucleotide sequence ID" value="NZ_JBHSTI010000008.1"/>
</dbReference>
<dbReference type="InterPro" id="IPR029021">
    <property type="entry name" value="Prot-tyrosine_phosphatase-like"/>
</dbReference>
<dbReference type="EMBL" id="JBHSTI010000008">
    <property type="protein sequence ID" value="MFC6238139.1"/>
    <property type="molecule type" value="Genomic_DNA"/>
</dbReference>
<proteinExistence type="predicted"/>
<comment type="caution">
    <text evidence="1">The sequence shown here is derived from an EMBL/GenBank/DDBJ whole genome shotgun (WGS) entry which is preliminary data.</text>
</comment>